<sequence length="47" mass="4754">MQLAALGGAGLLVAAAVLAATLLRGIRNPKDDPPKEDSPARVLLSSD</sequence>
<gene>
    <name evidence="2" type="ORF">OG442_11900</name>
</gene>
<dbReference type="Proteomes" id="UP001432209">
    <property type="component" value="Chromosome"/>
</dbReference>
<organism evidence="2 3">
    <name type="scientific">Streptomyces niveus</name>
    <name type="common">Streptomyces spheroides</name>
    <dbReference type="NCBI Taxonomy" id="193462"/>
    <lineage>
        <taxon>Bacteria</taxon>
        <taxon>Bacillati</taxon>
        <taxon>Actinomycetota</taxon>
        <taxon>Actinomycetes</taxon>
        <taxon>Kitasatosporales</taxon>
        <taxon>Streptomycetaceae</taxon>
        <taxon>Streptomyces</taxon>
    </lineage>
</organism>
<dbReference type="EMBL" id="CP109495">
    <property type="protein sequence ID" value="WUX52166.1"/>
    <property type="molecule type" value="Genomic_DNA"/>
</dbReference>
<accession>A0ABZ2A0M4</accession>
<keyword evidence="3" id="KW-1185">Reference proteome</keyword>
<feature type="region of interest" description="Disordered" evidence="1">
    <location>
        <begin position="26"/>
        <end position="47"/>
    </location>
</feature>
<proteinExistence type="predicted"/>
<name>A0ABZ2A0M4_STRNV</name>
<protein>
    <submittedName>
        <fullName evidence="2">Uncharacterized protein</fullName>
    </submittedName>
</protein>
<dbReference type="RefSeq" id="WP_329075838.1">
    <property type="nucleotide sequence ID" value="NZ_CP109389.1"/>
</dbReference>
<evidence type="ECO:0000256" key="1">
    <source>
        <dbReference type="SAM" id="MobiDB-lite"/>
    </source>
</evidence>
<reference evidence="2" key="1">
    <citation type="submission" date="2022-10" db="EMBL/GenBank/DDBJ databases">
        <title>The complete genomes of actinobacterial strains from the NBC collection.</title>
        <authorList>
            <person name="Joergensen T.S."/>
            <person name="Alvarez Arevalo M."/>
            <person name="Sterndorff E.B."/>
            <person name="Faurdal D."/>
            <person name="Vuksanovic O."/>
            <person name="Mourched A.-S."/>
            <person name="Charusanti P."/>
            <person name="Shaw S."/>
            <person name="Blin K."/>
            <person name="Weber T."/>
        </authorList>
    </citation>
    <scope>NUCLEOTIDE SEQUENCE</scope>
    <source>
        <strain evidence="2">NBC_01432</strain>
    </source>
</reference>
<feature type="compositionally biased region" description="Basic and acidic residues" evidence="1">
    <location>
        <begin position="28"/>
        <end position="39"/>
    </location>
</feature>
<evidence type="ECO:0000313" key="3">
    <source>
        <dbReference type="Proteomes" id="UP001432209"/>
    </source>
</evidence>
<evidence type="ECO:0000313" key="2">
    <source>
        <dbReference type="EMBL" id="WUX52166.1"/>
    </source>
</evidence>